<protein>
    <submittedName>
        <fullName evidence="1">RCG55595</fullName>
    </submittedName>
</protein>
<organism evidence="1 2">
    <name type="scientific">Rattus norvegicus</name>
    <name type="common">Rat</name>
    <dbReference type="NCBI Taxonomy" id="10116"/>
    <lineage>
        <taxon>Eukaryota</taxon>
        <taxon>Metazoa</taxon>
        <taxon>Chordata</taxon>
        <taxon>Craniata</taxon>
        <taxon>Vertebrata</taxon>
        <taxon>Euteleostomi</taxon>
        <taxon>Mammalia</taxon>
        <taxon>Eutheria</taxon>
        <taxon>Euarchontoglires</taxon>
        <taxon>Glires</taxon>
        <taxon>Rodentia</taxon>
        <taxon>Myomorpha</taxon>
        <taxon>Muroidea</taxon>
        <taxon>Muridae</taxon>
        <taxon>Murinae</taxon>
        <taxon>Rattus</taxon>
    </lineage>
</organism>
<accession>A6JQJ9</accession>
<reference evidence="1 2" key="1">
    <citation type="submission" date="2005-09" db="EMBL/GenBank/DDBJ databases">
        <authorList>
            <person name="Mural R.J."/>
            <person name="Li P.W."/>
            <person name="Adams M.D."/>
            <person name="Amanatides P.G."/>
            <person name="Baden-Tillson H."/>
            <person name="Barnstead M."/>
            <person name="Chin S.H."/>
            <person name="Dew I."/>
            <person name="Evans C.A."/>
            <person name="Ferriera S."/>
            <person name="Flanigan M."/>
            <person name="Fosler C."/>
            <person name="Glodek A."/>
            <person name="Gu Z."/>
            <person name="Holt R.A."/>
            <person name="Jennings D."/>
            <person name="Kraft C.L."/>
            <person name="Lu F."/>
            <person name="Nguyen T."/>
            <person name="Nusskern D.R."/>
            <person name="Pfannkoch C.M."/>
            <person name="Sitter C."/>
            <person name="Sutton G.G."/>
            <person name="Venter J.C."/>
            <person name="Wang Z."/>
            <person name="Woodage T."/>
            <person name="Zheng X.H."/>
            <person name="Zhong F."/>
        </authorList>
    </citation>
    <scope>NUCLEOTIDE SEQUENCE [LARGE SCALE GENOMIC DNA]</scope>
    <source>
        <strain>BN</strain>
        <strain evidence="2">Sprague-Dawley</strain>
    </source>
</reference>
<dbReference type="AlphaFoldDB" id="A6JQJ9"/>
<evidence type="ECO:0000313" key="1">
    <source>
        <dbReference type="EMBL" id="EDL92088.1"/>
    </source>
</evidence>
<sequence length="105" mass="11601">MLELRVGWVGGLVGSGREGPVVCPLAPGGKLGCQRDKSDFFLLQQGQKFRLPSPHCGGESRVSYLRFLGSFSKPLWSQGVECKVVPRFWWDPVVPEPPLVWCGLC</sequence>
<dbReference type="Proteomes" id="UP000234681">
    <property type="component" value="Chromosome 9"/>
</dbReference>
<name>A6JQJ9_RAT</name>
<gene>
    <name evidence="1" type="ORF">rCG_55595</name>
</gene>
<dbReference type="EMBL" id="CH473997">
    <property type="protein sequence ID" value="EDL92088.1"/>
    <property type="molecule type" value="Genomic_DNA"/>
</dbReference>
<proteinExistence type="predicted"/>
<evidence type="ECO:0000313" key="2">
    <source>
        <dbReference type="Proteomes" id="UP000234681"/>
    </source>
</evidence>